<name>A0DHN5_PARTE</name>
<gene>
    <name evidence="1" type="ORF">GSPATT00016939001</name>
</gene>
<protein>
    <submittedName>
        <fullName evidence="1">Uncharacterized protein</fullName>
    </submittedName>
</protein>
<dbReference type="RefSeq" id="XP_001449949.1">
    <property type="nucleotide sequence ID" value="XM_001449912.1"/>
</dbReference>
<dbReference type="Proteomes" id="UP000000600">
    <property type="component" value="Unassembled WGS sequence"/>
</dbReference>
<keyword evidence="2" id="KW-1185">Reference proteome</keyword>
<dbReference type="KEGG" id="ptm:GSPATT00016939001"/>
<reference evidence="1 2" key="1">
    <citation type="journal article" date="2006" name="Nature">
        <title>Global trends of whole-genome duplications revealed by the ciliate Paramecium tetraurelia.</title>
        <authorList>
            <consortium name="Genoscope"/>
            <person name="Aury J.-M."/>
            <person name="Jaillon O."/>
            <person name="Duret L."/>
            <person name="Noel B."/>
            <person name="Jubin C."/>
            <person name="Porcel B.M."/>
            <person name="Segurens B."/>
            <person name="Daubin V."/>
            <person name="Anthouard V."/>
            <person name="Aiach N."/>
            <person name="Arnaiz O."/>
            <person name="Billaut A."/>
            <person name="Beisson J."/>
            <person name="Blanc I."/>
            <person name="Bouhouche K."/>
            <person name="Camara F."/>
            <person name="Duharcourt S."/>
            <person name="Guigo R."/>
            <person name="Gogendeau D."/>
            <person name="Katinka M."/>
            <person name="Keller A.-M."/>
            <person name="Kissmehl R."/>
            <person name="Klotz C."/>
            <person name="Koll F."/>
            <person name="Le Moue A."/>
            <person name="Lepere C."/>
            <person name="Malinsky S."/>
            <person name="Nowacki M."/>
            <person name="Nowak J.K."/>
            <person name="Plattner H."/>
            <person name="Poulain J."/>
            <person name="Ruiz F."/>
            <person name="Serrano V."/>
            <person name="Zagulski M."/>
            <person name="Dessen P."/>
            <person name="Betermier M."/>
            <person name="Weissenbach J."/>
            <person name="Scarpelli C."/>
            <person name="Schachter V."/>
            <person name="Sperling L."/>
            <person name="Meyer E."/>
            <person name="Cohen J."/>
            <person name="Wincker P."/>
        </authorList>
    </citation>
    <scope>NUCLEOTIDE SEQUENCE [LARGE SCALE GENOMIC DNA]</scope>
    <source>
        <strain evidence="1 2">Stock d4-2</strain>
    </source>
</reference>
<organism evidence="1 2">
    <name type="scientific">Paramecium tetraurelia</name>
    <dbReference type="NCBI Taxonomy" id="5888"/>
    <lineage>
        <taxon>Eukaryota</taxon>
        <taxon>Sar</taxon>
        <taxon>Alveolata</taxon>
        <taxon>Ciliophora</taxon>
        <taxon>Intramacronucleata</taxon>
        <taxon>Oligohymenophorea</taxon>
        <taxon>Peniculida</taxon>
        <taxon>Parameciidae</taxon>
        <taxon>Paramecium</taxon>
    </lineage>
</organism>
<evidence type="ECO:0000313" key="1">
    <source>
        <dbReference type="EMBL" id="CAK82552.1"/>
    </source>
</evidence>
<dbReference type="AlphaFoldDB" id="A0DHN5"/>
<accession>A0DHN5</accession>
<dbReference type="EMBL" id="CT868430">
    <property type="protein sequence ID" value="CAK82552.1"/>
    <property type="molecule type" value="Genomic_DNA"/>
</dbReference>
<dbReference type="InParanoid" id="A0DHN5"/>
<dbReference type="GeneID" id="5035734"/>
<dbReference type="HOGENOM" id="CLU_2138349_0_0_1"/>
<sequence length="113" mass="13630">MINLFITKNEIMEEKGGRRLRRKKYLKDLLEKFIEENGIYTGQKYINLNLSCRYIGTFQKISREQSVNVKRLRAHQKGLEFWIHKLKKTIINLQTIAEIFIFILERILKMERG</sequence>
<evidence type="ECO:0000313" key="2">
    <source>
        <dbReference type="Proteomes" id="UP000000600"/>
    </source>
</evidence>
<proteinExistence type="predicted"/>